<feature type="compositionally biased region" description="Polar residues" evidence="1">
    <location>
        <begin position="57"/>
        <end position="66"/>
    </location>
</feature>
<sequence>MAAIVSPRPRLARPPRSIMEPPHIQEKAHVGPHRRAPRSPPRLGSPIDLFDPRAYKSNISKSSTPCSPMKRRRGLTFNPVRSPRRRHCMRTECPLSPLGGPALFDRLPWISQLENSPDSVSAFDIADLSVLAEELSRPQSPRTGPVRHRKSSRFNQLPSIDDFDYFPPHLHELPVYALLPPDRYPPTPRTPPPRETFLPSDIHFQGLRPAFPPGFDDSC</sequence>
<keyword evidence="3" id="KW-1185">Reference proteome</keyword>
<dbReference type="OrthoDB" id="3204463at2759"/>
<dbReference type="HOGENOM" id="CLU_104307_0_0_1"/>
<protein>
    <submittedName>
        <fullName evidence="2">Uncharacterized protein</fullName>
    </submittedName>
</protein>
<dbReference type="EMBL" id="HE797078">
    <property type="protein sequence ID" value="CCM02418.1"/>
    <property type="molecule type" value="Genomic_DNA"/>
</dbReference>
<feature type="region of interest" description="Disordered" evidence="1">
    <location>
        <begin position="181"/>
        <end position="219"/>
    </location>
</feature>
<dbReference type="Proteomes" id="UP000006352">
    <property type="component" value="Unassembled WGS sequence"/>
</dbReference>
<feature type="compositionally biased region" description="Pro residues" evidence="1">
    <location>
        <begin position="182"/>
        <end position="194"/>
    </location>
</feature>
<organism evidence="2 3">
    <name type="scientific">Fibroporia radiculosa</name>
    <dbReference type="NCBI Taxonomy" id="599839"/>
    <lineage>
        <taxon>Eukaryota</taxon>
        <taxon>Fungi</taxon>
        <taxon>Dikarya</taxon>
        <taxon>Basidiomycota</taxon>
        <taxon>Agaricomycotina</taxon>
        <taxon>Agaricomycetes</taxon>
        <taxon>Polyporales</taxon>
        <taxon>Fibroporiaceae</taxon>
        <taxon>Fibroporia</taxon>
    </lineage>
</organism>
<name>J4G7I3_9APHY</name>
<dbReference type="GeneID" id="24097329"/>
<evidence type="ECO:0000313" key="3">
    <source>
        <dbReference type="Proteomes" id="UP000006352"/>
    </source>
</evidence>
<dbReference type="AlphaFoldDB" id="J4G7I3"/>
<dbReference type="RefSeq" id="XP_012181701.1">
    <property type="nucleotide sequence ID" value="XM_012326311.1"/>
</dbReference>
<dbReference type="InParanoid" id="J4G7I3"/>
<feature type="region of interest" description="Disordered" evidence="1">
    <location>
        <begin position="1"/>
        <end position="75"/>
    </location>
</feature>
<evidence type="ECO:0000256" key="1">
    <source>
        <dbReference type="SAM" id="MobiDB-lite"/>
    </source>
</evidence>
<gene>
    <name evidence="2" type="ORF">FIBRA_04516</name>
</gene>
<evidence type="ECO:0000313" key="2">
    <source>
        <dbReference type="EMBL" id="CCM02418.1"/>
    </source>
</evidence>
<reference evidence="2 3" key="1">
    <citation type="journal article" date="2012" name="Appl. Environ. Microbiol.">
        <title>Short-read sequencing for genomic analysis of the brown rot fungus Fibroporia radiculosa.</title>
        <authorList>
            <person name="Tang J.D."/>
            <person name="Perkins A.D."/>
            <person name="Sonstegard T.S."/>
            <person name="Schroeder S.G."/>
            <person name="Burgess S.C."/>
            <person name="Diehl S.V."/>
        </authorList>
    </citation>
    <scope>NUCLEOTIDE SEQUENCE [LARGE SCALE GENOMIC DNA]</scope>
    <source>
        <strain evidence="2 3">TFFH 294</strain>
    </source>
</reference>
<proteinExistence type="predicted"/>
<accession>J4G7I3</accession>